<gene>
    <name evidence="1" type="ORF">FHS79_002805</name>
</gene>
<dbReference type="EMBL" id="JACIIV010000021">
    <property type="protein sequence ID" value="MBB6228615.1"/>
    <property type="molecule type" value="Genomic_DNA"/>
</dbReference>
<sequence>MLASADRSGMADHRHEIPLAAHFDPQHTVAGLGTVKGDALDSARKRLGAGPPGWLR</sequence>
<organism evidence="1 2">
    <name type="scientific">Polymorphobacter multimanifer</name>
    <dbReference type="NCBI Taxonomy" id="1070431"/>
    <lineage>
        <taxon>Bacteria</taxon>
        <taxon>Pseudomonadati</taxon>
        <taxon>Pseudomonadota</taxon>
        <taxon>Alphaproteobacteria</taxon>
        <taxon>Sphingomonadales</taxon>
        <taxon>Sphingosinicellaceae</taxon>
        <taxon>Polymorphobacter</taxon>
    </lineage>
</organism>
<evidence type="ECO:0000313" key="2">
    <source>
        <dbReference type="Proteomes" id="UP000538147"/>
    </source>
</evidence>
<protein>
    <submittedName>
        <fullName evidence="1">Uncharacterized protein</fullName>
    </submittedName>
</protein>
<comment type="caution">
    <text evidence="1">The sequence shown here is derived from an EMBL/GenBank/DDBJ whole genome shotgun (WGS) entry which is preliminary data.</text>
</comment>
<evidence type="ECO:0000313" key="1">
    <source>
        <dbReference type="EMBL" id="MBB6228615.1"/>
    </source>
</evidence>
<accession>A0A841LFN2</accession>
<dbReference type="RefSeq" id="WP_243453303.1">
    <property type="nucleotide sequence ID" value="NZ_BMOX01000004.1"/>
</dbReference>
<proteinExistence type="predicted"/>
<dbReference type="Proteomes" id="UP000538147">
    <property type="component" value="Unassembled WGS sequence"/>
</dbReference>
<dbReference type="AlphaFoldDB" id="A0A841LFN2"/>
<keyword evidence="2" id="KW-1185">Reference proteome</keyword>
<reference evidence="1 2" key="1">
    <citation type="submission" date="2020-08" db="EMBL/GenBank/DDBJ databases">
        <title>Genomic Encyclopedia of Type Strains, Phase IV (KMG-IV): sequencing the most valuable type-strain genomes for metagenomic binning, comparative biology and taxonomic classification.</title>
        <authorList>
            <person name="Goeker M."/>
        </authorList>
    </citation>
    <scope>NUCLEOTIDE SEQUENCE [LARGE SCALE GENOMIC DNA]</scope>
    <source>
        <strain evidence="1 2">DSM 102189</strain>
    </source>
</reference>
<name>A0A841LFN2_9SPHN</name>